<evidence type="ECO:0000256" key="2">
    <source>
        <dbReference type="SAM" id="SignalP"/>
    </source>
</evidence>
<evidence type="ECO:0000313" key="3">
    <source>
        <dbReference type="EMBL" id="KAF9884997.1"/>
    </source>
</evidence>
<keyword evidence="2" id="KW-0732">Signal</keyword>
<protein>
    <submittedName>
        <fullName evidence="3">Uncharacterized protein</fullName>
    </submittedName>
</protein>
<reference evidence="3" key="1">
    <citation type="journal article" date="2019" name="Beilstein J. Org. Chem.">
        <title>Nanangenines: drimane sesquiterpenoids as the dominant metabolite cohort of a novel Australian fungus, Aspergillus nanangensis.</title>
        <authorList>
            <person name="Lacey H.J."/>
            <person name="Gilchrist C.L.M."/>
            <person name="Crombie A."/>
            <person name="Kalaitzis J.A."/>
            <person name="Vuong D."/>
            <person name="Rutledge P.J."/>
            <person name="Turner P."/>
            <person name="Pitt J.I."/>
            <person name="Lacey E."/>
            <person name="Chooi Y.H."/>
            <person name="Piggott A.M."/>
        </authorList>
    </citation>
    <scope>NUCLEOTIDE SEQUENCE</scope>
    <source>
        <strain evidence="3">MST-FP2251</strain>
    </source>
</reference>
<evidence type="ECO:0000313" key="4">
    <source>
        <dbReference type="Proteomes" id="UP001194746"/>
    </source>
</evidence>
<name>A0AAD4GPZ4_ASPNN</name>
<gene>
    <name evidence="3" type="ORF">FE257_000820</name>
</gene>
<organism evidence="3 4">
    <name type="scientific">Aspergillus nanangensis</name>
    <dbReference type="NCBI Taxonomy" id="2582783"/>
    <lineage>
        <taxon>Eukaryota</taxon>
        <taxon>Fungi</taxon>
        <taxon>Dikarya</taxon>
        <taxon>Ascomycota</taxon>
        <taxon>Pezizomycotina</taxon>
        <taxon>Eurotiomycetes</taxon>
        <taxon>Eurotiomycetidae</taxon>
        <taxon>Eurotiales</taxon>
        <taxon>Aspergillaceae</taxon>
        <taxon>Aspergillus</taxon>
        <taxon>Aspergillus subgen. Circumdati</taxon>
    </lineage>
</organism>
<feature type="coiled-coil region" evidence="1">
    <location>
        <begin position="273"/>
        <end position="300"/>
    </location>
</feature>
<dbReference type="Proteomes" id="UP001194746">
    <property type="component" value="Unassembled WGS sequence"/>
</dbReference>
<proteinExistence type="predicted"/>
<comment type="caution">
    <text evidence="3">The sequence shown here is derived from an EMBL/GenBank/DDBJ whole genome shotgun (WGS) entry which is preliminary data.</text>
</comment>
<sequence>MAAIGHILSFLVGATVALIGLFSAPQERLNPPADDVDQVGETSPGQCVFSFGKCYLINNEAGELLGSDRHHRGYYRFGTSPKVFQVWRSRSFAGKARSEVHHVHPGESFYLWDVVGSGYSNGGSWMTAGPTLTYPGACSNEKFISFQVTMDSDGAIKLSIADISGLDRANHLGLEVQSNKYLRTVAEDKGIRIQLQEVGCPTDDEAGHETIYRELYWDVPSAKPRALSAFCISSPSRPMRADGNRRVEGPYFLRSRRRVSVDITNVAKVHEWIDQLEGLIAEANRSIEKWEAEIAALKKRPSFSNDCPGLDYFSNVKQTVMMILLVFLAVASQCL</sequence>
<feature type="chain" id="PRO_5042027773" evidence="2">
    <location>
        <begin position="18"/>
        <end position="335"/>
    </location>
</feature>
<dbReference type="EMBL" id="VCAU01000106">
    <property type="protein sequence ID" value="KAF9884997.1"/>
    <property type="molecule type" value="Genomic_DNA"/>
</dbReference>
<keyword evidence="1" id="KW-0175">Coiled coil</keyword>
<feature type="signal peptide" evidence="2">
    <location>
        <begin position="1"/>
        <end position="17"/>
    </location>
</feature>
<dbReference type="AlphaFoldDB" id="A0AAD4GPZ4"/>
<reference evidence="3" key="2">
    <citation type="submission" date="2020-02" db="EMBL/GenBank/DDBJ databases">
        <authorList>
            <person name="Gilchrist C.L.M."/>
            <person name="Chooi Y.-H."/>
        </authorList>
    </citation>
    <scope>NUCLEOTIDE SEQUENCE</scope>
    <source>
        <strain evidence="3">MST-FP2251</strain>
    </source>
</reference>
<keyword evidence="4" id="KW-1185">Reference proteome</keyword>
<accession>A0AAD4GPZ4</accession>
<evidence type="ECO:0000256" key="1">
    <source>
        <dbReference type="SAM" id="Coils"/>
    </source>
</evidence>